<evidence type="ECO:0000256" key="6">
    <source>
        <dbReference type="PROSITE-ProRule" id="PRU00278"/>
    </source>
</evidence>
<comment type="function">
    <text evidence="5">Prolyl cis/trans isomerase with specificity for phospho-Ser-Pro bonds.</text>
</comment>
<dbReference type="InterPro" id="IPR051370">
    <property type="entry name" value="PPIase_Pin1"/>
</dbReference>
<evidence type="ECO:0000259" key="8">
    <source>
        <dbReference type="PROSITE" id="PS50198"/>
    </source>
</evidence>
<dbReference type="STRING" id="41875.K8EY89"/>
<dbReference type="InterPro" id="IPR046357">
    <property type="entry name" value="PPIase_dom_sf"/>
</dbReference>
<dbReference type="eggNOG" id="KOG3259">
    <property type="taxonomic scope" value="Eukaryota"/>
</dbReference>
<evidence type="ECO:0000256" key="2">
    <source>
        <dbReference type="ARBA" id="ARBA00007656"/>
    </source>
</evidence>
<dbReference type="PROSITE" id="PS50198">
    <property type="entry name" value="PPIC_PPIASE_2"/>
    <property type="match status" value="1"/>
</dbReference>
<dbReference type="OrthoDB" id="2530521at2759"/>
<dbReference type="RefSeq" id="XP_007512830.1">
    <property type="nucleotide sequence ID" value="XM_007512768.1"/>
</dbReference>
<sequence>MSSEEKIRCSHLLVKHQNSRRPASWRDTTGAIITKKTKESAIEELLAYKEQIDQNVISFAELAKRVSDCSSAKNGGDLGHFGKGAMQKQFEDAAFKLEVGEMSGVVDSDSGVHIVLRLA</sequence>
<protein>
    <recommendedName>
        <fullName evidence="7">Peptidyl-prolyl cis-trans isomerase</fullName>
        <ecNumber evidence="7">5.2.1.8</ecNumber>
    </recommendedName>
</protein>
<dbReference type="KEGG" id="bpg:Bathy06g01790"/>
<dbReference type="EMBL" id="FO082273">
    <property type="protein sequence ID" value="CCO17430.1"/>
    <property type="molecule type" value="Genomic_DNA"/>
</dbReference>
<keyword evidence="10" id="KW-1185">Reference proteome</keyword>
<evidence type="ECO:0000256" key="5">
    <source>
        <dbReference type="ARBA" id="ARBA00054757"/>
    </source>
</evidence>
<evidence type="ECO:0000313" key="10">
    <source>
        <dbReference type="Proteomes" id="UP000198341"/>
    </source>
</evidence>
<evidence type="ECO:0000256" key="4">
    <source>
        <dbReference type="ARBA" id="ARBA00023235"/>
    </source>
</evidence>
<feature type="domain" description="PpiC" evidence="8">
    <location>
        <begin position="4"/>
        <end position="119"/>
    </location>
</feature>
<dbReference type="SUPFAM" id="SSF54534">
    <property type="entry name" value="FKBP-like"/>
    <property type="match status" value="1"/>
</dbReference>
<organism evidence="9 10">
    <name type="scientific">Bathycoccus prasinos</name>
    <dbReference type="NCBI Taxonomy" id="41875"/>
    <lineage>
        <taxon>Eukaryota</taxon>
        <taxon>Viridiplantae</taxon>
        <taxon>Chlorophyta</taxon>
        <taxon>Mamiellophyceae</taxon>
        <taxon>Mamiellales</taxon>
        <taxon>Bathycoccaceae</taxon>
        <taxon>Bathycoccus</taxon>
    </lineage>
</organism>
<comment type="catalytic activity">
    <reaction evidence="1 7">
        <text>[protein]-peptidylproline (omega=180) = [protein]-peptidylproline (omega=0)</text>
        <dbReference type="Rhea" id="RHEA:16237"/>
        <dbReference type="Rhea" id="RHEA-COMP:10747"/>
        <dbReference type="Rhea" id="RHEA-COMP:10748"/>
        <dbReference type="ChEBI" id="CHEBI:83833"/>
        <dbReference type="ChEBI" id="CHEBI:83834"/>
        <dbReference type="EC" id="5.2.1.8"/>
    </reaction>
</comment>
<evidence type="ECO:0000256" key="7">
    <source>
        <dbReference type="RuleBase" id="RU363014"/>
    </source>
</evidence>
<gene>
    <name evidence="9" type="ORF">Bathy06g01790</name>
</gene>
<accession>K8EY89</accession>
<dbReference type="Proteomes" id="UP000198341">
    <property type="component" value="Chromosome 6"/>
</dbReference>
<dbReference type="FunFam" id="3.10.50.40:FF:000010">
    <property type="entry name" value="Peptidyl-prolyl cis-trans isomerase Pin1"/>
    <property type="match status" value="1"/>
</dbReference>
<dbReference type="InterPro" id="IPR000297">
    <property type="entry name" value="PPIase_PpiC"/>
</dbReference>
<reference evidence="9 10" key="1">
    <citation type="submission" date="2011-10" db="EMBL/GenBank/DDBJ databases">
        <authorList>
            <person name="Genoscope - CEA"/>
        </authorList>
    </citation>
    <scope>NUCLEOTIDE SEQUENCE [LARGE SCALE GENOMIC DNA]</scope>
    <source>
        <strain evidence="9 10">RCC 1105</strain>
    </source>
</reference>
<comment type="similarity">
    <text evidence="2">Belongs to the PpiC/parvulin rotamase family.</text>
</comment>
<dbReference type="PANTHER" id="PTHR10657:SF4">
    <property type="entry name" value="PEPTIDYL-PROLYL CIS-TRANS ISOMERASE-RELATED"/>
    <property type="match status" value="1"/>
</dbReference>
<dbReference type="InterPro" id="IPR023058">
    <property type="entry name" value="PPIase_PpiC_CS"/>
</dbReference>
<dbReference type="GO" id="GO:0003755">
    <property type="term" value="F:peptidyl-prolyl cis-trans isomerase activity"/>
    <property type="evidence" value="ECO:0007669"/>
    <property type="project" value="UniProtKB-UniRule"/>
</dbReference>
<dbReference type="Gene3D" id="3.10.50.40">
    <property type="match status" value="1"/>
</dbReference>
<dbReference type="GO" id="GO:0005634">
    <property type="term" value="C:nucleus"/>
    <property type="evidence" value="ECO:0007669"/>
    <property type="project" value="TreeGrafter"/>
</dbReference>
<evidence type="ECO:0000313" key="9">
    <source>
        <dbReference type="EMBL" id="CCO17430.1"/>
    </source>
</evidence>
<dbReference type="GO" id="GO:0005829">
    <property type="term" value="C:cytosol"/>
    <property type="evidence" value="ECO:0007669"/>
    <property type="project" value="TreeGrafter"/>
</dbReference>
<dbReference type="EC" id="5.2.1.8" evidence="7"/>
<dbReference type="AlphaFoldDB" id="K8EY89"/>
<evidence type="ECO:0000256" key="3">
    <source>
        <dbReference type="ARBA" id="ARBA00023110"/>
    </source>
</evidence>
<name>K8EY89_9CHLO</name>
<keyword evidence="3 6" id="KW-0697">Rotamase</keyword>
<proteinExistence type="inferred from homology"/>
<dbReference type="Pfam" id="PF00639">
    <property type="entry name" value="Rotamase"/>
    <property type="match status" value="1"/>
</dbReference>
<dbReference type="PANTHER" id="PTHR10657">
    <property type="entry name" value="PEPTIDYL-PROLYL CIS-TRANS ISOMERASE"/>
    <property type="match status" value="1"/>
</dbReference>
<keyword evidence="4 6" id="KW-0413">Isomerase</keyword>
<dbReference type="GeneID" id="19015159"/>
<evidence type="ECO:0000256" key="1">
    <source>
        <dbReference type="ARBA" id="ARBA00000971"/>
    </source>
</evidence>
<dbReference type="PROSITE" id="PS01096">
    <property type="entry name" value="PPIC_PPIASE_1"/>
    <property type="match status" value="1"/>
</dbReference>